<dbReference type="EMBL" id="JZWS02000003">
    <property type="protein sequence ID" value="MCL7343917.1"/>
    <property type="molecule type" value="Genomic_DNA"/>
</dbReference>
<feature type="domain" description="Major facilitator superfamily (MFS) profile" evidence="5">
    <location>
        <begin position="11"/>
        <end position="407"/>
    </location>
</feature>
<dbReference type="AlphaFoldDB" id="A0AAE3FMU8"/>
<feature type="transmembrane region" description="Helical" evidence="4">
    <location>
        <begin position="149"/>
        <end position="169"/>
    </location>
</feature>
<feature type="transmembrane region" description="Helical" evidence="4">
    <location>
        <begin position="352"/>
        <end position="370"/>
    </location>
</feature>
<proteinExistence type="predicted"/>
<dbReference type="PANTHER" id="PTHR43045:SF1">
    <property type="entry name" value="SHIKIMATE TRANSPORTER"/>
    <property type="match status" value="1"/>
</dbReference>
<dbReference type="InterPro" id="IPR036259">
    <property type="entry name" value="MFS_trans_sf"/>
</dbReference>
<dbReference type="InterPro" id="IPR011701">
    <property type="entry name" value="MFS"/>
</dbReference>
<feature type="transmembrane region" description="Helical" evidence="4">
    <location>
        <begin position="321"/>
        <end position="340"/>
    </location>
</feature>
<keyword evidence="4" id="KW-1133">Transmembrane helix</keyword>
<feature type="transmembrane region" description="Helical" evidence="4">
    <location>
        <begin position="83"/>
        <end position="112"/>
    </location>
</feature>
<reference evidence="6" key="1">
    <citation type="submission" date="2022-05" db="EMBL/GenBank/DDBJ databases">
        <title>Metagenome Sequencing of an Archaeal-Dominated Microbial Community from a Hot Spring at the Los Azufres Geothermal Field, Mexico.</title>
        <authorList>
            <person name="Marin-Paredes R."/>
            <person name="Martinez-Romero E."/>
            <person name="Servin-Garciduenas L.E."/>
        </authorList>
    </citation>
    <scope>NUCLEOTIDE SEQUENCE</scope>
    <source>
        <strain evidence="6">AZ1-454</strain>
    </source>
</reference>
<dbReference type="Gene3D" id="1.20.1250.20">
    <property type="entry name" value="MFS general substrate transporter like domains"/>
    <property type="match status" value="1"/>
</dbReference>
<evidence type="ECO:0000256" key="2">
    <source>
        <dbReference type="ARBA" id="ARBA00022448"/>
    </source>
</evidence>
<comment type="subcellular location">
    <subcellularLocation>
        <location evidence="1">Cell membrane</location>
        <topology evidence="1">Multi-pass membrane protein</topology>
    </subcellularLocation>
</comment>
<accession>A0AAE3FMU8</accession>
<dbReference type="GO" id="GO:0022857">
    <property type="term" value="F:transmembrane transporter activity"/>
    <property type="evidence" value="ECO:0007669"/>
    <property type="project" value="InterPro"/>
</dbReference>
<dbReference type="SUPFAM" id="SSF103473">
    <property type="entry name" value="MFS general substrate transporter"/>
    <property type="match status" value="1"/>
</dbReference>
<dbReference type="PANTHER" id="PTHR43045">
    <property type="entry name" value="SHIKIMATE TRANSPORTER"/>
    <property type="match status" value="1"/>
</dbReference>
<keyword evidence="3" id="KW-1003">Cell membrane</keyword>
<dbReference type="PROSITE" id="PS50850">
    <property type="entry name" value="MFS"/>
    <property type="match status" value="1"/>
</dbReference>
<dbReference type="Pfam" id="PF07690">
    <property type="entry name" value="MFS_1"/>
    <property type="match status" value="1"/>
</dbReference>
<feature type="transmembrane region" description="Helical" evidence="4">
    <location>
        <begin position="235"/>
        <end position="257"/>
    </location>
</feature>
<evidence type="ECO:0000256" key="4">
    <source>
        <dbReference type="SAM" id="Phobius"/>
    </source>
</evidence>
<evidence type="ECO:0000256" key="1">
    <source>
        <dbReference type="ARBA" id="ARBA00004651"/>
    </source>
</evidence>
<keyword evidence="4" id="KW-0472">Membrane</keyword>
<organism evidence="6">
    <name type="scientific">Candidatus Aramenus sulfurataquae</name>
    <dbReference type="NCBI Taxonomy" id="1326980"/>
    <lineage>
        <taxon>Archaea</taxon>
        <taxon>Thermoproteota</taxon>
        <taxon>Thermoprotei</taxon>
        <taxon>Sulfolobales</taxon>
        <taxon>Sulfolobaceae</taxon>
        <taxon>Candidatus Aramenus</taxon>
    </lineage>
</organism>
<sequence>MELPSSLVNRVIAVSTLGIFVEAYDYFVMGVIAVGVWPKVFLNSSNLSLMISLFAYLVAYLSKPLGGIVMGHFADVKGRKTSMFWSVFMSAVSVGLISAVPASLGAFGLLIITILRFIQGFGSGGNHGSSLTLNYELVIKGKKTRHKMWLLQLGPVLGLVISVIVVSAFQGMGENPAFLNYGWRLAILVGAGLLAFRSFLRTKLIESPDFLALKEKGYVTDLPVKSLLLSQWREVLLAFLSVVYYRTTLNFLVYPFLFKFFAQEGRDATAVLALGFAFSVLSIFLGALMTFKLSWIKVAIASVASTSLTVPLVLLDDPLTLLPLFVTSSLGWGAMGYMVGEFDPRHRSTGTGLVFNTSDVVPSVLSVVLLPFLKATYVGKPLVTVVIVEEAVILASLFSLFLIRRKKSTTEV</sequence>
<feature type="transmembrane region" description="Helical" evidence="4">
    <location>
        <begin position="49"/>
        <end position="71"/>
    </location>
</feature>
<name>A0AAE3FMU8_9CREN</name>
<protein>
    <recommendedName>
        <fullName evidence="5">Major facilitator superfamily (MFS) profile domain-containing protein</fullName>
    </recommendedName>
</protein>
<comment type="caution">
    <text evidence="6">The sequence shown here is derived from an EMBL/GenBank/DDBJ whole genome shotgun (WGS) entry which is preliminary data.</text>
</comment>
<keyword evidence="2" id="KW-0813">Transport</keyword>
<dbReference type="InterPro" id="IPR020846">
    <property type="entry name" value="MFS_dom"/>
</dbReference>
<feature type="transmembrane region" description="Helical" evidence="4">
    <location>
        <begin position="12"/>
        <end position="37"/>
    </location>
</feature>
<dbReference type="GO" id="GO:0005886">
    <property type="term" value="C:plasma membrane"/>
    <property type="evidence" value="ECO:0007669"/>
    <property type="project" value="UniProtKB-SubCell"/>
</dbReference>
<evidence type="ECO:0000313" key="6">
    <source>
        <dbReference type="EMBL" id="MCL7343917.1"/>
    </source>
</evidence>
<gene>
    <name evidence="6" type="ORF">TQ35_005005</name>
</gene>
<feature type="transmembrane region" description="Helical" evidence="4">
    <location>
        <begin position="382"/>
        <end position="403"/>
    </location>
</feature>
<feature type="transmembrane region" description="Helical" evidence="4">
    <location>
        <begin position="181"/>
        <end position="200"/>
    </location>
</feature>
<feature type="transmembrane region" description="Helical" evidence="4">
    <location>
        <begin position="269"/>
        <end position="288"/>
    </location>
</feature>
<evidence type="ECO:0000256" key="3">
    <source>
        <dbReference type="ARBA" id="ARBA00022475"/>
    </source>
</evidence>
<evidence type="ECO:0000259" key="5">
    <source>
        <dbReference type="PROSITE" id="PS50850"/>
    </source>
</evidence>
<keyword evidence="4" id="KW-0812">Transmembrane</keyword>
<feature type="transmembrane region" description="Helical" evidence="4">
    <location>
        <begin position="295"/>
        <end position="315"/>
    </location>
</feature>